<protein>
    <submittedName>
        <fullName evidence="2">Uncharacterized protein</fullName>
    </submittedName>
</protein>
<accession>A0A914CWL1</accession>
<evidence type="ECO:0000313" key="1">
    <source>
        <dbReference type="Proteomes" id="UP000887540"/>
    </source>
</evidence>
<dbReference type="WBParaSite" id="ACRNAN_scaffold1564.g26184.t1">
    <property type="protein sequence ID" value="ACRNAN_scaffold1564.g26184.t1"/>
    <property type="gene ID" value="ACRNAN_scaffold1564.g26184"/>
</dbReference>
<evidence type="ECO:0000313" key="2">
    <source>
        <dbReference type="WBParaSite" id="ACRNAN_scaffold1564.g26184.t1"/>
    </source>
</evidence>
<sequence length="77" mass="8735">MSIYANSLIDFWLPRTKQLISLIQLSGNCSISEPCAVSVTEFIQKEALSISLVHVFVYDACEKNKRLCCLKRLITKL</sequence>
<proteinExistence type="predicted"/>
<name>A0A914CWL1_9BILA</name>
<dbReference type="AlphaFoldDB" id="A0A914CWL1"/>
<keyword evidence="1" id="KW-1185">Reference proteome</keyword>
<dbReference type="Proteomes" id="UP000887540">
    <property type="component" value="Unplaced"/>
</dbReference>
<reference evidence="2" key="1">
    <citation type="submission" date="2022-11" db="UniProtKB">
        <authorList>
            <consortium name="WormBaseParasite"/>
        </authorList>
    </citation>
    <scope>IDENTIFICATION</scope>
</reference>
<organism evidence="1 2">
    <name type="scientific">Acrobeloides nanus</name>
    <dbReference type="NCBI Taxonomy" id="290746"/>
    <lineage>
        <taxon>Eukaryota</taxon>
        <taxon>Metazoa</taxon>
        <taxon>Ecdysozoa</taxon>
        <taxon>Nematoda</taxon>
        <taxon>Chromadorea</taxon>
        <taxon>Rhabditida</taxon>
        <taxon>Tylenchina</taxon>
        <taxon>Cephalobomorpha</taxon>
        <taxon>Cephaloboidea</taxon>
        <taxon>Cephalobidae</taxon>
        <taxon>Acrobeloides</taxon>
    </lineage>
</organism>